<dbReference type="RefSeq" id="WP_171654396.1">
    <property type="nucleotide sequence ID" value="NZ_WHOD01000087.1"/>
</dbReference>
<reference evidence="1" key="1">
    <citation type="submission" date="2019-10" db="EMBL/GenBank/DDBJ databases">
        <title>Description of Paenibacillus glebae sp. nov.</title>
        <authorList>
            <person name="Carlier A."/>
            <person name="Qi S."/>
        </authorList>
    </citation>
    <scope>NUCLEOTIDE SEQUENCE</scope>
    <source>
        <strain evidence="1">LMG 31456</strain>
    </source>
</reference>
<sequence>MITTGLHYRNLEDDPDQHYYLYVPSNGGIGKKLFVSIHGISRNADEHANHFASFAEKYDVVMVVPLFSKERFADYNTLGLTGQGERPDLALEKIISEVEQLTGAHTDSIFLFGYSAGGQFAHRYAMAYPERIVRLVVAAAGWYTFPETTVLYPRGIQLPAEISGVTITLDDFLHIPVCVLVGELDTELGGSLRQSPEVNEQQGTNRLERGRRWLTVIQQAAQSRRFTTEYRFATLPKSAHNFVQCMGEGMMGQNVLEFLFGCGNKEIEK</sequence>
<evidence type="ECO:0000313" key="2">
    <source>
        <dbReference type="Proteomes" id="UP000641588"/>
    </source>
</evidence>
<dbReference type="AlphaFoldDB" id="A0A972K3R4"/>
<gene>
    <name evidence="1" type="ORF">GC093_23600</name>
</gene>
<dbReference type="Gene3D" id="3.40.50.1820">
    <property type="entry name" value="alpha/beta hydrolase"/>
    <property type="match status" value="1"/>
</dbReference>
<dbReference type="SUPFAM" id="SSF53474">
    <property type="entry name" value="alpha/beta-Hydrolases"/>
    <property type="match status" value="1"/>
</dbReference>
<organism evidence="1 2">
    <name type="scientific">Paenibacillus foliorum</name>
    <dbReference type="NCBI Taxonomy" id="2654974"/>
    <lineage>
        <taxon>Bacteria</taxon>
        <taxon>Bacillati</taxon>
        <taxon>Bacillota</taxon>
        <taxon>Bacilli</taxon>
        <taxon>Bacillales</taxon>
        <taxon>Paenibacillaceae</taxon>
        <taxon>Paenibacillus</taxon>
    </lineage>
</organism>
<dbReference type="EMBL" id="WHOD01000087">
    <property type="protein sequence ID" value="NOU96188.1"/>
    <property type="molecule type" value="Genomic_DNA"/>
</dbReference>
<evidence type="ECO:0008006" key="3">
    <source>
        <dbReference type="Google" id="ProtNLM"/>
    </source>
</evidence>
<proteinExistence type="predicted"/>
<keyword evidence="2" id="KW-1185">Reference proteome</keyword>
<evidence type="ECO:0000313" key="1">
    <source>
        <dbReference type="EMBL" id="NOU96188.1"/>
    </source>
</evidence>
<protein>
    <recommendedName>
        <fullName evidence="3">Alpha/beta hydrolase</fullName>
    </recommendedName>
</protein>
<name>A0A972K3R4_9BACL</name>
<accession>A0A972K3R4</accession>
<comment type="caution">
    <text evidence="1">The sequence shown here is derived from an EMBL/GenBank/DDBJ whole genome shotgun (WGS) entry which is preliminary data.</text>
</comment>
<dbReference type="InterPro" id="IPR029058">
    <property type="entry name" value="AB_hydrolase_fold"/>
</dbReference>
<dbReference type="Proteomes" id="UP000641588">
    <property type="component" value="Unassembled WGS sequence"/>
</dbReference>